<dbReference type="Proteomes" id="UP000000305">
    <property type="component" value="Unassembled WGS sequence"/>
</dbReference>
<dbReference type="InParanoid" id="E9HDA4"/>
<sequence length="285" mass="32863">MMSASAFFSWRIILQTFIYSFVVAAVAIILNFEIQQQLWIYLTETSCLLKNNYILMEVSRPISECAICEHVTGPEILYNPTISEFTEIAYASKPLIIKGGAKHWPAIENFSFEFLVRLYDESGLEAYQSVEEECQFLPFKSNFQSLHEALHMNISVQPEGQWYIGWSNCNPYIRKMLRTYYTKPDFIPPDSESSSLDWIFMGSPGPGTTLHIDYVLRPSWQAQISGNKLWQLVPPPECEFNEFCHTFNFTAEKGDIVFIDTNWWYHNTFVLVEGGLSIAVGSEYD</sequence>
<protein>
    <recommendedName>
        <fullName evidence="2">Cupin-like domain-containing protein</fullName>
    </recommendedName>
</protein>
<dbReference type="GO" id="GO:0016706">
    <property type="term" value="F:2-oxoglutarate-dependent dioxygenase activity"/>
    <property type="evidence" value="ECO:0000318"/>
    <property type="project" value="GO_Central"/>
</dbReference>
<dbReference type="Gene3D" id="2.60.120.650">
    <property type="entry name" value="Cupin"/>
    <property type="match status" value="1"/>
</dbReference>
<dbReference type="FunCoup" id="E9HDA4">
    <property type="interactions" value="8"/>
</dbReference>
<dbReference type="OrthoDB" id="10063099at2759"/>
<dbReference type="InterPro" id="IPR050910">
    <property type="entry name" value="JMJD6_ArgDemeth/LysHydrox"/>
</dbReference>
<evidence type="ECO:0000313" key="3">
    <source>
        <dbReference type="EMBL" id="EFX70218.1"/>
    </source>
</evidence>
<dbReference type="PhylomeDB" id="E9HDA4"/>
<accession>E9HDA4</accession>
<dbReference type="Pfam" id="PF13621">
    <property type="entry name" value="Cupin_8"/>
    <property type="match status" value="1"/>
</dbReference>
<dbReference type="STRING" id="6669.E9HDA4"/>
<dbReference type="OMA" id="EMPNTDF"/>
<evidence type="ECO:0000256" key="1">
    <source>
        <dbReference type="SAM" id="Phobius"/>
    </source>
</evidence>
<feature type="transmembrane region" description="Helical" evidence="1">
    <location>
        <begin position="12"/>
        <end position="32"/>
    </location>
</feature>
<proteinExistence type="predicted"/>
<evidence type="ECO:0000259" key="2">
    <source>
        <dbReference type="Pfam" id="PF13621"/>
    </source>
</evidence>
<dbReference type="InterPro" id="IPR041667">
    <property type="entry name" value="Cupin_8"/>
</dbReference>
<gene>
    <name evidence="3" type="ORF">DAPPUDRAFT_300533</name>
</gene>
<dbReference type="eggNOG" id="ENOG502QS9X">
    <property type="taxonomic scope" value="Eukaryota"/>
</dbReference>
<dbReference type="PANTHER" id="PTHR12480:SF13">
    <property type="entry name" value="LD14533P"/>
    <property type="match status" value="1"/>
</dbReference>
<dbReference type="KEGG" id="dpx:DAPPUDRAFT_300533"/>
<name>E9HDA4_DAPPU</name>
<dbReference type="PANTHER" id="PTHR12480">
    <property type="entry name" value="ARGININE DEMETHYLASE AND LYSYL-HYDROXYLASE JMJD"/>
    <property type="match status" value="1"/>
</dbReference>
<dbReference type="AlphaFoldDB" id="E9HDA4"/>
<keyword evidence="1" id="KW-0812">Transmembrane</keyword>
<dbReference type="SUPFAM" id="SSF51197">
    <property type="entry name" value="Clavaminate synthase-like"/>
    <property type="match status" value="1"/>
</dbReference>
<keyword evidence="1" id="KW-0472">Membrane</keyword>
<dbReference type="HOGENOM" id="CLU_068137_0_0_1"/>
<dbReference type="EMBL" id="GL732623">
    <property type="protein sequence ID" value="EFX70218.1"/>
    <property type="molecule type" value="Genomic_DNA"/>
</dbReference>
<reference evidence="3 4" key="1">
    <citation type="journal article" date="2011" name="Science">
        <title>The ecoresponsive genome of Daphnia pulex.</title>
        <authorList>
            <person name="Colbourne J.K."/>
            <person name="Pfrender M.E."/>
            <person name="Gilbert D."/>
            <person name="Thomas W.K."/>
            <person name="Tucker A."/>
            <person name="Oakley T.H."/>
            <person name="Tokishita S."/>
            <person name="Aerts A."/>
            <person name="Arnold G.J."/>
            <person name="Basu M.K."/>
            <person name="Bauer D.J."/>
            <person name="Caceres C.E."/>
            <person name="Carmel L."/>
            <person name="Casola C."/>
            <person name="Choi J.H."/>
            <person name="Detter J.C."/>
            <person name="Dong Q."/>
            <person name="Dusheyko S."/>
            <person name="Eads B.D."/>
            <person name="Frohlich T."/>
            <person name="Geiler-Samerotte K.A."/>
            <person name="Gerlach D."/>
            <person name="Hatcher P."/>
            <person name="Jogdeo S."/>
            <person name="Krijgsveld J."/>
            <person name="Kriventseva E.V."/>
            <person name="Kultz D."/>
            <person name="Laforsch C."/>
            <person name="Lindquist E."/>
            <person name="Lopez J."/>
            <person name="Manak J.R."/>
            <person name="Muller J."/>
            <person name="Pangilinan J."/>
            <person name="Patwardhan R.P."/>
            <person name="Pitluck S."/>
            <person name="Pritham E.J."/>
            <person name="Rechtsteiner A."/>
            <person name="Rho M."/>
            <person name="Rogozin I.B."/>
            <person name="Sakarya O."/>
            <person name="Salamov A."/>
            <person name="Schaack S."/>
            <person name="Shapiro H."/>
            <person name="Shiga Y."/>
            <person name="Skalitzky C."/>
            <person name="Smith Z."/>
            <person name="Souvorov A."/>
            <person name="Sung W."/>
            <person name="Tang Z."/>
            <person name="Tsuchiya D."/>
            <person name="Tu H."/>
            <person name="Vos H."/>
            <person name="Wang M."/>
            <person name="Wolf Y.I."/>
            <person name="Yamagata H."/>
            <person name="Yamada T."/>
            <person name="Ye Y."/>
            <person name="Shaw J.R."/>
            <person name="Andrews J."/>
            <person name="Crease T.J."/>
            <person name="Tang H."/>
            <person name="Lucas S.M."/>
            <person name="Robertson H.M."/>
            <person name="Bork P."/>
            <person name="Koonin E.V."/>
            <person name="Zdobnov E.M."/>
            <person name="Grigoriev I.V."/>
            <person name="Lynch M."/>
            <person name="Boore J.L."/>
        </authorList>
    </citation>
    <scope>NUCLEOTIDE SEQUENCE [LARGE SCALE GENOMIC DNA]</scope>
</reference>
<evidence type="ECO:0000313" key="4">
    <source>
        <dbReference type="Proteomes" id="UP000000305"/>
    </source>
</evidence>
<keyword evidence="1" id="KW-1133">Transmembrane helix</keyword>
<keyword evidence="4" id="KW-1185">Reference proteome</keyword>
<organism evidence="3 4">
    <name type="scientific">Daphnia pulex</name>
    <name type="common">Water flea</name>
    <dbReference type="NCBI Taxonomy" id="6669"/>
    <lineage>
        <taxon>Eukaryota</taxon>
        <taxon>Metazoa</taxon>
        <taxon>Ecdysozoa</taxon>
        <taxon>Arthropoda</taxon>
        <taxon>Crustacea</taxon>
        <taxon>Branchiopoda</taxon>
        <taxon>Diplostraca</taxon>
        <taxon>Cladocera</taxon>
        <taxon>Anomopoda</taxon>
        <taxon>Daphniidae</taxon>
        <taxon>Daphnia</taxon>
    </lineage>
</organism>
<feature type="domain" description="Cupin-like" evidence="2">
    <location>
        <begin position="84"/>
        <end position="238"/>
    </location>
</feature>